<feature type="signal peptide" evidence="6">
    <location>
        <begin position="1"/>
        <end position="21"/>
    </location>
</feature>
<dbReference type="PROSITE" id="PS51257">
    <property type="entry name" value="PROKAR_LIPOPROTEIN"/>
    <property type="match status" value="1"/>
</dbReference>
<dbReference type="Proteomes" id="UP000317982">
    <property type="component" value="Unassembled WGS sequence"/>
</dbReference>
<dbReference type="NCBIfam" id="TIGR00975">
    <property type="entry name" value="3a0107s03"/>
    <property type="match status" value="1"/>
</dbReference>
<evidence type="ECO:0000256" key="5">
    <source>
        <dbReference type="PIRSR" id="PIRSR002756-1"/>
    </source>
</evidence>
<dbReference type="AlphaFoldDB" id="A0A545AHC1"/>
<accession>A0A545AHC1</accession>
<comment type="similarity">
    <text evidence="1 4">Belongs to the PstS family.</text>
</comment>
<keyword evidence="2 4" id="KW-0813">Transport</keyword>
<evidence type="ECO:0000259" key="7">
    <source>
        <dbReference type="Pfam" id="PF12849"/>
    </source>
</evidence>
<dbReference type="PIRSF" id="PIRSF002756">
    <property type="entry name" value="PstS"/>
    <property type="match status" value="1"/>
</dbReference>
<organism evidence="8 9">
    <name type="scientific">Cryptosporangium phraense</name>
    <dbReference type="NCBI Taxonomy" id="2593070"/>
    <lineage>
        <taxon>Bacteria</taxon>
        <taxon>Bacillati</taxon>
        <taxon>Actinomycetota</taxon>
        <taxon>Actinomycetes</taxon>
        <taxon>Cryptosporangiales</taxon>
        <taxon>Cryptosporangiaceae</taxon>
        <taxon>Cryptosporangium</taxon>
    </lineage>
</organism>
<evidence type="ECO:0000313" key="8">
    <source>
        <dbReference type="EMBL" id="TQS40718.1"/>
    </source>
</evidence>
<comment type="caution">
    <text evidence="8">The sequence shown here is derived from an EMBL/GenBank/DDBJ whole genome shotgun (WGS) entry which is preliminary data.</text>
</comment>
<keyword evidence="3 4" id="KW-0592">Phosphate transport</keyword>
<dbReference type="CDD" id="cd13565">
    <property type="entry name" value="PBP2_PstS"/>
    <property type="match status" value="1"/>
</dbReference>
<proteinExistence type="inferred from homology"/>
<dbReference type="InterPro" id="IPR005673">
    <property type="entry name" value="ABC_phos-bd_PstS"/>
</dbReference>
<keyword evidence="6" id="KW-0732">Signal</keyword>
<feature type="chain" id="PRO_5038547983" description="Phosphate-binding protein" evidence="6">
    <location>
        <begin position="22"/>
        <end position="366"/>
    </location>
</feature>
<evidence type="ECO:0000256" key="6">
    <source>
        <dbReference type="SAM" id="SignalP"/>
    </source>
</evidence>
<name>A0A545AHC1_9ACTN</name>
<evidence type="ECO:0000256" key="4">
    <source>
        <dbReference type="PIRNR" id="PIRNR002756"/>
    </source>
</evidence>
<dbReference type="InterPro" id="IPR024370">
    <property type="entry name" value="PBP_domain"/>
</dbReference>
<dbReference type="PANTHER" id="PTHR42996:SF1">
    <property type="entry name" value="PHOSPHATE-BINDING PROTEIN PSTS"/>
    <property type="match status" value="1"/>
</dbReference>
<dbReference type="EMBL" id="VIRS01000035">
    <property type="protein sequence ID" value="TQS40718.1"/>
    <property type="molecule type" value="Genomic_DNA"/>
</dbReference>
<dbReference type="GO" id="GO:0035435">
    <property type="term" value="P:phosphate ion transmembrane transport"/>
    <property type="evidence" value="ECO:0007669"/>
    <property type="project" value="InterPro"/>
</dbReference>
<dbReference type="GO" id="GO:0042301">
    <property type="term" value="F:phosphate ion binding"/>
    <property type="evidence" value="ECO:0007669"/>
    <property type="project" value="InterPro"/>
</dbReference>
<dbReference type="InParanoid" id="A0A545AHC1"/>
<evidence type="ECO:0000256" key="2">
    <source>
        <dbReference type="ARBA" id="ARBA00022448"/>
    </source>
</evidence>
<dbReference type="Pfam" id="PF12849">
    <property type="entry name" value="PBP_like_2"/>
    <property type="match status" value="1"/>
</dbReference>
<feature type="domain" description="PBP" evidence="7">
    <location>
        <begin position="41"/>
        <end position="336"/>
    </location>
</feature>
<dbReference type="OrthoDB" id="9801510at2"/>
<feature type="binding site" evidence="5">
    <location>
        <position position="102"/>
    </location>
    <ligand>
        <name>phosphate</name>
        <dbReference type="ChEBI" id="CHEBI:43474"/>
    </ligand>
</feature>
<dbReference type="FunCoup" id="A0A545AHC1">
    <property type="interactions" value="102"/>
</dbReference>
<evidence type="ECO:0000313" key="9">
    <source>
        <dbReference type="Proteomes" id="UP000317982"/>
    </source>
</evidence>
<feature type="binding site" evidence="5">
    <location>
        <begin position="190"/>
        <end position="192"/>
    </location>
    <ligand>
        <name>phosphate</name>
        <dbReference type="ChEBI" id="CHEBI:43474"/>
    </ligand>
</feature>
<sequence>MKLHRTGAIAGIALASLLAISACGSDNTDDTASSSGSSSSANPNCAEGQIAASGSSAQGTAMNAWTTAYAKECGAQINYSPTGSGAGVKDFTAGKVAFAGSDSSLKDDEQPAADARCKTGKAINIPGIATAVAIVFNVNGVDKLALDPATISKIFQGQITTWNDPAIAKTNSGAKLPATAISVVFRSKDSGTTDNFTKFLDAQTPETWKLGTGKGWKGKTGTGAPDSAGVVSALTGKDGSIAYVDAPDAKKNNLKSAGIDTGNGAVEISDDTVGKAIAAATQDFQGNNLKLKLNYGLKDAGAYPAVLVTYEITCEKGLSADQVKLTKGFLSYILSDAGQTAAADAGYSKLPSEVLTKAQAAAAAIA</sequence>
<protein>
    <recommendedName>
        <fullName evidence="4">Phosphate-binding protein</fullName>
    </recommendedName>
</protein>
<reference evidence="8 9" key="1">
    <citation type="submission" date="2019-07" db="EMBL/GenBank/DDBJ databases">
        <title>Cryptosporangium phraense sp. nov., isolated from plant litter.</title>
        <authorList>
            <person name="Suriyachadkun C."/>
        </authorList>
    </citation>
    <scope>NUCLEOTIDE SEQUENCE [LARGE SCALE GENOMIC DNA]</scope>
    <source>
        <strain evidence="8 9">A-T 5661</strain>
    </source>
</reference>
<dbReference type="PANTHER" id="PTHR42996">
    <property type="entry name" value="PHOSPHATE-BINDING PROTEIN PSTS"/>
    <property type="match status" value="1"/>
</dbReference>
<dbReference type="Gene3D" id="3.40.190.10">
    <property type="entry name" value="Periplasmic binding protein-like II"/>
    <property type="match status" value="2"/>
</dbReference>
<gene>
    <name evidence="8" type="primary">pstS</name>
    <name evidence="8" type="ORF">FL583_33290</name>
</gene>
<feature type="binding site" evidence="5">
    <location>
        <begin position="55"/>
        <end position="57"/>
    </location>
    <ligand>
        <name>phosphate</name>
        <dbReference type="ChEBI" id="CHEBI:43474"/>
    </ligand>
</feature>
<dbReference type="GO" id="GO:0043190">
    <property type="term" value="C:ATP-binding cassette (ABC) transporter complex"/>
    <property type="evidence" value="ECO:0007669"/>
    <property type="project" value="InterPro"/>
</dbReference>
<dbReference type="InterPro" id="IPR050962">
    <property type="entry name" value="Phosphate-bind_PstS"/>
</dbReference>
<dbReference type="SUPFAM" id="SSF53850">
    <property type="entry name" value="Periplasmic binding protein-like II"/>
    <property type="match status" value="1"/>
</dbReference>
<dbReference type="RefSeq" id="WP_142708862.1">
    <property type="nucleotide sequence ID" value="NZ_VIRS01000035.1"/>
</dbReference>
<feature type="binding site" evidence="5">
    <location>
        <position position="84"/>
    </location>
    <ligand>
        <name>phosphate</name>
        <dbReference type="ChEBI" id="CHEBI:43474"/>
    </ligand>
</feature>
<keyword evidence="9" id="KW-1185">Reference proteome</keyword>
<evidence type="ECO:0000256" key="1">
    <source>
        <dbReference type="ARBA" id="ARBA00008725"/>
    </source>
</evidence>
<evidence type="ECO:0000256" key="3">
    <source>
        <dbReference type="ARBA" id="ARBA00022592"/>
    </source>
</evidence>